<name>A0ACB9JKZ4_9ASTR</name>
<organism evidence="1 2">
    <name type="scientific">Smallanthus sonchifolius</name>
    <dbReference type="NCBI Taxonomy" id="185202"/>
    <lineage>
        <taxon>Eukaryota</taxon>
        <taxon>Viridiplantae</taxon>
        <taxon>Streptophyta</taxon>
        <taxon>Embryophyta</taxon>
        <taxon>Tracheophyta</taxon>
        <taxon>Spermatophyta</taxon>
        <taxon>Magnoliopsida</taxon>
        <taxon>eudicotyledons</taxon>
        <taxon>Gunneridae</taxon>
        <taxon>Pentapetalae</taxon>
        <taxon>asterids</taxon>
        <taxon>campanulids</taxon>
        <taxon>Asterales</taxon>
        <taxon>Asteraceae</taxon>
        <taxon>Asteroideae</taxon>
        <taxon>Heliantheae alliance</taxon>
        <taxon>Millerieae</taxon>
        <taxon>Smallanthus</taxon>
    </lineage>
</organism>
<accession>A0ACB9JKZ4</accession>
<reference evidence="2" key="1">
    <citation type="journal article" date="2022" name="Mol. Ecol. Resour.">
        <title>The genomes of chicory, endive, great burdock and yacon provide insights into Asteraceae palaeo-polyploidization history and plant inulin production.</title>
        <authorList>
            <person name="Fan W."/>
            <person name="Wang S."/>
            <person name="Wang H."/>
            <person name="Wang A."/>
            <person name="Jiang F."/>
            <person name="Liu H."/>
            <person name="Zhao H."/>
            <person name="Xu D."/>
            <person name="Zhang Y."/>
        </authorList>
    </citation>
    <scope>NUCLEOTIDE SEQUENCE [LARGE SCALE GENOMIC DNA]</scope>
    <source>
        <strain evidence="2">cv. Yunnan</strain>
    </source>
</reference>
<gene>
    <name evidence="1" type="ORF">L1987_08550</name>
</gene>
<sequence length="167" mass="17876">MHGEEGTPCMGKGKGQNDVTRPNGINSIFFFESAEKSQEKGPEPNPWGATLLTWTDLFLDLILRPNSSPVVLPQPLSQVNLSPQIPDLNSIMGGSSSAGTDDISIDSHVSDTHGTATGRLVGSEEAALNKEVEATIGMGKELGVNLDNFEDLVRMEIEGEMVPKVDQ</sequence>
<protein>
    <submittedName>
        <fullName evidence="1">Uncharacterized protein</fullName>
    </submittedName>
</protein>
<reference evidence="1 2" key="2">
    <citation type="journal article" date="2022" name="Mol. Ecol. Resour.">
        <title>The genomes of chicory, endive, great burdock and yacon provide insights into Asteraceae paleo-polyploidization history and plant inulin production.</title>
        <authorList>
            <person name="Fan W."/>
            <person name="Wang S."/>
            <person name="Wang H."/>
            <person name="Wang A."/>
            <person name="Jiang F."/>
            <person name="Liu H."/>
            <person name="Zhao H."/>
            <person name="Xu D."/>
            <person name="Zhang Y."/>
        </authorList>
    </citation>
    <scope>NUCLEOTIDE SEQUENCE [LARGE SCALE GENOMIC DNA]</scope>
    <source>
        <strain evidence="2">cv. Yunnan</strain>
        <tissue evidence="1">Leaves</tissue>
    </source>
</reference>
<proteinExistence type="predicted"/>
<evidence type="ECO:0000313" key="1">
    <source>
        <dbReference type="EMBL" id="KAI3820994.1"/>
    </source>
</evidence>
<comment type="caution">
    <text evidence="1">The sequence shown here is derived from an EMBL/GenBank/DDBJ whole genome shotgun (WGS) entry which is preliminary data.</text>
</comment>
<dbReference type="Proteomes" id="UP001056120">
    <property type="component" value="Linkage Group LG03"/>
</dbReference>
<evidence type="ECO:0000313" key="2">
    <source>
        <dbReference type="Proteomes" id="UP001056120"/>
    </source>
</evidence>
<keyword evidence="2" id="KW-1185">Reference proteome</keyword>
<dbReference type="EMBL" id="CM042020">
    <property type="protein sequence ID" value="KAI3820994.1"/>
    <property type="molecule type" value="Genomic_DNA"/>
</dbReference>